<sequence>MEGKENFIRILAFSAGPALAVIQFYLENEIIRKNKTFETYLNIDKHKHLLFHEYIPTIPCCQCKILSIAAPRRRGCLVQRQFFELFNASVNPIHELRTGNKVNEHCICSMAAKPSVEVSNLDISLLSVIIHNCCYDSNTSKWIQEIRDVRNRFAHSGDATLDKTDFDNTWQKLETATLNFARRFGQVSVRMFKQQIDQIKTYSINENRQQLIDIIQESPELNHSVNGMSEQNRITREMLLTRMDEFRRSTEQKFDGLTLKIDNVTAHITVEVEKFFREYREGSTTNAVRQITVATQVDSSCFDEEAVARALDNAIESDIDRQSRDREKFHVTKVERNCIELELVAFPDVFKSPQQLQNAIKTLVRQLIVAGEIDTNDSSDIYIRFKVKTPLTTAEITTISSVFWYKKLRSYSNRK</sequence>
<protein>
    <recommendedName>
        <fullName evidence="4">DZIP3-like HEPN domain-containing protein</fullName>
    </recommendedName>
</protein>
<organism evidence="2 3">
    <name type="scientific">Mytilus edulis</name>
    <name type="common">Blue mussel</name>
    <dbReference type="NCBI Taxonomy" id="6550"/>
    <lineage>
        <taxon>Eukaryota</taxon>
        <taxon>Metazoa</taxon>
        <taxon>Spiralia</taxon>
        <taxon>Lophotrochozoa</taxon>
        <taxon>Mollusca</taxon>
        <taxon>Bivalvia</taxon>
        <taxon>Autobranchia</taxon>
        <taxon>Pteriomorphia</taxon>
        <taxon>Mytilida</taxon>
        <taxon>Mytiloidea</taxon>
        <taxon>Mytilidae</taxon>
        <taxon>Mytilinae</taxon>
        <taxon>Mytilus</taxon>
    </lineage>
</organism>
<keyword evidence="1" id="KW-0812">Transmembrane</keyword>
<reference evidence="2" key="1">
    <citation type="submission" date="2021-03" db="EMBL/GenBank/DDBJ databases">
        <authorList>
            <person name="Bekaert M."/>
        </authorList>
    </citation>
    <scope>NUCLEOTIDE SEQUENCE</scope>
</reference>
<proteinExistence type="predicted"/>
<evidence type="ECO:0000313" key="3">
    <source>
        <dbReference type="Proteomes" id="UP000683360"/>
    </source>
</evidence>
<dbReference type="OrthoDB" id="5961848at2759"/>
<evidence type="ECO:0000313" key="2">
    <source>
        <dbReference type="EMBL" id="CAG2246103.1"/>
    </source>
</evidence>
<dbReference type="Proteomes" id="UP000683360">
    <property type="component" value="Unassembled WGS sequence"/>
</dbReference>
<dbReference type="AlphaFoldDB" id="A0A8S3UR25"/>
<gene>
    <name evidence="2" type="ORF">MEDL_58094</name>
</gene>
<feature type="transmembrane region" description="Helical" evidence="1">
    <location>
        <begin position="7"/>
        <end position="26"/>
    </location>
</feature>
<keyword evidence="1" id="KW-0472">Membrane</keyword>
<name>A0A8S3UR25_MYTED</name>
<dbReference type="EMBL" id="CAJPWZ010002830">
    <property type="protein sequence ID" value="CAG2246103.1"/>
    <property type="molecule type" value="Genomic_DNA"/>
</dbReference>
<comment type="caution">
    <text evidence="2">The sequence shown here is derived from an EMBL/GenBank/DDBJ whole genome shotgun (WGS) entry which is preliminary data.</text>
</comment>
<accession>A0A8S3UR25</accession>
<keyword evidence="1" id="KW-1133">Transmembrane helix</keyword>
<evidence type="ECO:0000256" key="1">
    <source>
        <dbReference type="SAM" id="Phobius"/>
    </source>
</evidence>
<keyword evidence="3" id="KW-1185">Reference proteome</keyword>
<evidence type="ECO:0008006" key="4">
    <source>
        <dbReference type="Google" id="ProtNLM"/>
    </source>
</evidence>